<dbReference type="RefSeq" id="WP_369615465.1">
    <property type="nucleotide sequence ID" value="NZ_AP031573.1"/>
</dbReference>
<dbReference type="EMBL" id="AP031573">
    <property type="protein sequence ID" value="BFM44339.1"/>
    <property type="molecule type" value="Genomic_DNA"/>
</dbReference>
<accession>A0AAT9H3Q5</accession>
<reference evidence="1" key="1">
    <citation type="submission" date="2024-05" db="EMBL/GenBank/DDBJ databases">
        <title>Whole-Genome Sequence of CFS9, a Potential Fish Probiotic Isolated from the Body Surface of Silurus asotus.</title>
        <authorList>
            <person name="Kojima M."/>
            <person name="Tobioka K."/>
            <person name="Yokota K."/>
            <person name="Nakatani H."/>
            <person name="Hori K."/>
            <person name="Tamaru Y."/>
            <person name="Okazaki F."/>
        </authorList>
    </citation>
    <scope>NUCLEOTIDE SEQUENCE</scope>
    <source>
        <strain evidence="1">CFS9</strain>
    </source>
</reference>
<name>A0AAT9H3Q5_9FLAO</name>
<dbReference type="AlphaFoldDB" id="A0AAT9H3Q5"/>
<protein>
    <submittedName>
        <fullName evidence="1">Uncharacterized protein</fullName>
    </submittedName>
</protein>
<proteinExistence type="predicted"/>
<organism evidence="1">
    <name type="scientific">Flavobacterium sp. CFS9</name>
    <dbReference type="NCBI Taxonomy" id="3143118"/>
    <lineage>
        <taxon>Bacteria</taxon>
        <taxon>Pseudomonadati</taxon>
        <taxon>Bacteroidota</taxon>
        <taxon>Flavobacteriia</taxon>
        <taxon>Flavobacteriales</taxon>
        <taxon>Flavobacteriaceae</taxon>
        <taxon>Flavobacterium</taxon>
    </lineage>
</organism>
<gene>
    <name evidence="1" type="ORF">CFS9_29800</name>
</gene>
<evidence type="ECO:0000313" key="1">
    <source>
        <dbReference type="EMBL" id="BFM44339.1"/>
    </source>
</evidence>
<sequence length="237" mass="25621">MSYRLLFISILLLLYGVSYSQVGIGSSKPDNSAMLDIVSTNKGVIIPRIALTGSKDLTTIANGNVESLLVYNTATVSDITPGYYYWSKSKWNRIATTDDSLSVTAGNGLTFSNGKLQLGGALETPTTLTTTATNTLALQGLEAGDFTTDEIIVADKTNGTLKKAAANSFVQEKQELYIAKEGQAEFTTVSPINDPQKVNVYRNGIRVDFSIVKPGTIKLEPSAICYQNDEVRIVLIY</sequence>